<comment type="caution">
    <text evidence="1">The sequence shown here is derived from an EMBL/GenBank/DDBJ whole genome shotgun (WGS) entry which is preliminary data.</text>
</comment>
<dbReference type="Proteomes" id="UP000530424">
    <property type="component" value="Unassembled WGS sequence"/>
</dbReference>
<sequence length="542" mass="57037">MTQLTAEVDAVVIGSGPNGLVAANLLADAGWDVVVLEEQDRVGGAVASDSAVRDGFVHDTFSSFYPLAAVSPTIRGLGLERHGLEWAHAPAVFGTPYRAGAWALVHPDRDDTAAALEGLHPGDGDAWLDLCRQWDAIGEQVIGALLAPFPPVKAGLGAVARLRGAGGLDFVREILAPMREVADQRFRSDGAKMLLAANAGHADIAMDGVGSTVMGWLLAMIGQHLGYPVPVGGAGAFSGAMARRLEAAGGRIVTGCRVDRVVVRDGRAVAVRAGTEEVRVRQAVVADVSAPALYGELVAELDLPARIRRRMTRFSWDPGTIKVDWALSGPVPWTTAPAKAPGTVHIAERIDDLARQGAQIADGLVPDRPFLLVGQMAAADPTRAPEGAESLWAYTHLPHLARGDAGPDGITGSWDESDAERMADRMQRRIEDYAPGFADRVLARRVLGPREMQARDANLVNGALNGGTASLHQQLVFRPVPGLGRAETPIRGLYLGSASAHPGGGVHGACGSNAARAALAHARLRGLVAAPRRLVHELRSPR</sequence>
<dbReference type="Gene3D" id="3.50.50.60">
    <property type="entry name" value="FAD/NAD(P)-binding domain"/>
    <property type="match status" value="2"/>
</dbReference>
<dbReference type="PANTHER" id="PTHR10668:SF105">
    <property type="entry name" value="DEHYDROGENASE-RELATED"/>
    <property type="match status" value="1"/>
</dbReference>
<dbReference type="RefSeq" id="WP_179666079.1">
    <property type="nucleotide sequence ID" value="NZ_JACCFP010000001.1"/>
</dbReference>
<dbReference type="InterPro" id="IPR036188">
    <property type="entry name" value="FAD/NAD-bd_sf"/>
</dbReference>
<reference evidence="1 2" key="1">
    <citation type="submission" date="2020-07" db="EMBL/GenBank/DDBJ databases">
        <title>Sequencing the genomes of 1000 actinobacteria strains.</title>
        <authorList>
            <person name="Klenk H.-P."/>
        </authorList>
    </citation>
    <scope>NUCLEOTIDE SEQUENCE [LARGE SCALE GENOMIC DNA]</scope>
    <source>
        <strain evidence="1 2">DSM 103833</strain>
    </source>
</reference>
<dbReference type="AlphaFoldDB" id="A0A853BXD5"/>
<dbReference type="Pfam" id="PF13450">
    <property type="entry name" value="NAD_binding_8"/>
    <property type="match status" value="1"/>
</dbReference>
<proteinExistence type="predicted"/>
<gene>
    <name evidence="1" type="ORF">HNR19_000124</name>
</gene>
<dbReference type="SUPFAM" id="SSF51905">
    <property type="entry name" value="FAD/NAD(P)-binding domain"/>
    <property type="match status" value="1"/>
</dbReference>
<protein>
    <submittedName>
        <fullName evidence="1">Phytoene dehydrogenase-like protein</fullName>
    </submittedName>
</protein>
<organism evidence="1 2">
    <name type="scientific">Nocardioides thalensis</name>
    <dbReference type="NCBI Taxonomy" id="1914755"/>
    <lineage>
        <taxon>Bacteria</taxon>
        <taxon>Bacillati</taxon>
        <taxon>Actinomycetota</taxon>
        <taxon>Actinomycetes</taxon>
        <taxon>Propionibacteriales</taxon>
        <taxon>Nocardioidaceae</taxon>
        <taxon>Nocardioides</taxon>
    </lineage>
</organism>
<dbReference type="PANTHER" id="PTHR10668">
    <property type="entry name" value="PHYTOENE DEHYDROGENASE"/>
    <property type="match status" value="1"/>
</dbReference>
<dbReference type="EMBL" id="JACCFP010000001">
    <property type="protein sequence ID" value="NYI99425.1"/>
    <property type="molecule type" value="Genomic_DNA"/>
</dbReference>
<accession>A0A853BXD5</accession>
<keyword evidence="2" id="KW-1185">Reference proteome</keyword>
<name>A0A853BXD5_9ACTN</name>
<evidence type="ECO:0000313" key="1">
    <source>
        <dbReference type="EMBL" id="NYI99425.1"/>
    </source>
</evidence>
<evidence type="ECO:0000313" key="2">
    <source>
        <dbReference type="Proteomes" id="UP000530424"/>
    </source>
</evidence>